<dbReference type="EMBL" id="PYGF01000001">
    <property type="protein sequence ID" value="PSL07717.1"/>
    <property type="molecule type" value="Genomic_DNA"/>
</dbReference>
<name>A0A2P8EE40_9BACT</name>
<dbReference type="Pfam" id="PF12974">
    <property type="entry name" value="Phosphonate-bd"/>
    <property type="match status" value="1"/>
</dbReference>
<dbReference type="PANTHER" id="PTHR35841:SF1">
    <property type="entry name" value="PHOSPHONATES-BINDING PERIPLASMIC PROTEIN"/>
    <property type="match status" value="1"/>
</dbReference>
<proteinExistence type="inferred from homology"/>
<dbReference type="GO" id="GO:0055085">
    <property type="term" value="P:transmembrane transport"/>
    <property type="evidence" value="ECO:0007669"/>
    <property type="project" value="InterPro"/>
</dbReference>
<comment type="caution">
    <text evidence="3">The sequence shown here is derived from an EMBL/GenBank/DDBJ whole genome shotgun (WGS) entry which is preliminary data.</text>
</comment>
<dbReference type="OrthoDB" id="9781943at2"/>
<dbReference type="Proteomes" id="UP000240708">
    <property type="component" value="Unassembled WGS sequence"/>
</dbReference>
<keyword evidence="4" id="KW-1185">Reference proteome</keyword>
<dbReference type="SUPFAM" id="SSF53850">
    <property type="entry name" value="Periplasmic binding protein-like II"/>
    <property type="match status" value="1"/>
</dbReference>
<dbReference type="InterPro" id="IPR005770">
    <property type="entry name" value="PhnD"/>
</dbReference>
<dbReference type="PANTHER" id="PTHR35841">
    <property type="entry name" value="PHOSPHONATES-BINDING PERIPLASMIC PROTEIN"/>
    <property type="match status" value="1"/>
</dbReference>
<comment type="similarity">
    <text evidence="1">Belongs to the phosphate/phosphite/phosphonate binding protein family.</text>
</comment>
<keyword evidence="2" id="KW-0732">Signal</keyword>
<evidence type="ECO:0000256" key="1">
    <source>
        <dbReference type="ARBA" id="ARBA00007162"/>
    </source>
</evidence>
<dbReference type="Gene3D" id="3.40.190.10">
    <property type="entry name" value="Periplasmic binding protein-like II"/>
    <property type="match status" value="2"/>
</dbReference>
<protein>
    <submittedName>
        <fullName evidence="3">Phosphate/phosphite/phosphonate ABC transporter binding protein</fullName>
    </submittedName>
</protein>
<accession>A0A2P8EE40</accession>
<dbReference type="GO" id="GO:0043190">
    <property type="term" value="C:ATP-binding cassette (ABC) transporter complex"/>
    <property type="evidence" value="ECO:0007669"/>
    <property type="project" value="InterPro"/>
</dbReference>
<evidence type="ECO:0000313" key="3">
    <source>
        <dbReference type="EMBL" id="PSL07717.1"/>
    </source>
</evidence>
<gene>
    <name evidence="3" type="ORF">CLV48_101655</name>
</gene>
<dbReference type="AlphaFoldDB" id="A0A2P8EE40"/>
<organism evidence="3 4">
    <name type="scientific">Cecembia rubra</name>
    <dbReference type="NCBI Taxonomy" id="1485585"/>
    <lineage>
        <taxon>Bacteria</taxon>
        <taxon>Pseudomonadati</taxon>
        <taxon>Bacteroidota</taxon>
        <taxon>Cytophagia</taxon>
        <taxon>Cytophagales</taxon>
        <taxon>Cyclobacteriaceae</taxon>
        <taxon>Cecembia</taxon>
    </lineage>
</organism>
<dbReference type="NCBIfam" id="TIGR01098">
    <property type="entry name" value="3A0109s03R"/>
    <property type="match status" value="1"/>
</dbReference>
<evidence type="ECO:0000313" key="4">
    <source>
        <dbReference type="Proteomes" id="UP000240708"/>
    </source>
</evidence>
<reference evidence="3 4" key="1">
    <citation type="submission" date="2018-03" db="EMBL/GenBank/DDBJ databases">
        <title>Genomic Encyclopedia of Archaeal and Bacterial Type Strains, Phase II (KMG-II): from individual species to whole genera.</title>
        <authorList>
            <person name="Goeker M."/>
        </authorList>
    </citation>
    <scope>NUCLEOTIDE SEQUENCE [LARGE SCALE GENOMIC DNA]</scope>
    <source>
        <strain evidence="3 4">DSM 28057</strain>
    </source>
</reference>
<sequence>MISFWIPYYYLKILIYKNILHHKDLNMKIFSLILALLLSLTFRASFAEEEKKFLTLGTYTYGIHHRMENLLPLSSLLQEKLDGEYKVVTVSFPSVDDLIQAMLQNEVDIVFISTSGYLGYLEQAQDFDIAGALIDDSGSSSSYRSVIAASKQSGISDWEGVMKKSKDLKFSFVDEKSTSGFMFPIKQLESKNLIPLNEYFNSIDFSGNHMKALESILSGDSDLAAFGANDLHALGNRKEEINILWISDAIPLGPVLVSKTIEERVKKEIEDLLHGLHQTEPTVFETIKSGWVEAQHASRFEKVNLAYYLEFLK</sequence>
<evidence type="ECO:0000256" key="2">
    <source>
        <dbReference type="ARBA" id="ARBA00022729"/>
    </source>
</evidence>